<keyword evidence="2 6" id="KW-0732">Signal</keyword>
<dbReference type="AlphaFoldDB" id="A0A3E3J5V1"/>
<name>A0A3E3J5V1_9FIRM</name>
<organism evidence="7 8">
    <name type="scientific">Eisenbergiella massiliensis</name>
    <dbReference type="NCBI Taxonomy" id="1720294"/>
    <lineage>
        <taxon>Bacteria</taxon>
        <taxon>Bacillati</taxon>
        <taxon>Bacillota</taxon>
        <taxon>Clostridia</taxon>
        <taxon>Lachnospirales</taxon>
        <taxon>Lachnospiraceae</taxon>
        <taxon>Eisenbergiella</taxon>
    </lineage>
</organism>
<evidence type="ECO:0000313" key="8">
    <source>
        <dbReference type="Proteomes" id="UP000261166"/>
    </source>
</evidence>
<gene>
    <name evidence="7" type="ORF">DWY69_01685</name>
</gene>
<dbReference type="Pfam" id="PF13416">
    <property type="entry name" value="SBP_bac_8"/>
    <property type="match status" value="1"/>
</dbReference>
<dbReference type="Gene3D" id="3.40.190.10">
    <property type="entry name" value="Periplasmic binding protein-like II"/>
    <property type="match status" value="2"/>
</dbReference>
<evidence type="ECO:0000256" key="3">
    <source>
        <dbReference type="ARBA" id="ARBA00023136"/>
    </source>
</evidence>
<keyword evidence="5" id="KW-0449">Lipoprotein</keyword>
<keyword evidence="3" id="KW-0472">Membrane</keyword>
<dbReference type="PANTHER" id="PTHR43649:SF33">
    <property type="entry name" value="POLYGALACTURONAN_RHAMNOGALACTURONAN-BINDING PROTEIN YTCQ"/>
    <property type="match status" value="1"/>
</dbReference>
<evidence type="ECO:0000313" key="7">
    <source>
        <dbReference type="EMBL" id="RGE74696.1"/>
    </source>
</evidence>
<accession>A0A3E3J5V1</accession>
<protein>
    <submittedName>
        <fullName evidence="7">Extracellular solute-binding protein</fullName>
    </submittedName>
</protein>
<dbReference type="InterPro" id="IPR006059">
    <property type="entry name" value="SBP"/>
</dbReference>
<evidence type="ECO:0000256" key="4">
    <source>
        <dbReference type="ARBA" id="ARBA00023139"/>
    </source>
</evidence>
<keyword evidence="4" id="KW-0564">Palmitate</keyword>
<dbReference type="EMBL" id="QVLU01000001">
    <property type="protein sequence ID" value="RGE74696.1"/>
    <property type="molecule type" value="Genomic_DNA"/>
</dbReference>
<evidence type="ECO:0000256" key="5">
    <source>
        <dbReference type="ARBA" id="ARBA00023288"/>
    </source>
</evidence>
<comment type="caution">
    <text evidence="7">The sequence shown here is derived from an EMBL/GenBank/DDBJ whole genome shotgun (WGS) entry which is preliminary data.</text>
</comment>
<sequence length="548" mass="61243">MKRKLCSIILTLAMTASLLAGCASEKTSVGTENNAQSSAGQVQQENGSEEAVAEVTTYPIDTDTTFTYWGVLNGNVSANFNSLGDTEIAKMWQENTGVTIEFQHPTAGQDKEQFNLIIADGNYPDFWHYTWSNSSTYPGGPEKAIADGVILDLTDLINNYCPNLKAYLEANPDVDKQVKTDSGKYYCFPSIKEIDEGCTCMGPMIRKDILDDLRLELPETIEEWHDVLTAFKENGVEIPLSWYYPDKGRTFGYAWGTPETFVVDDGKCVYGPSKAAYKDYLTTMKQWYQEGLLNPDMFSGGEDLTNTMLASGKIGATMAWTGGTLQTVTLLQRPENPDYELSACKWPVLNKGDKPMYGFRNTKFFDGGIAIGGTCKDPVLAAKVLDYGYSEDGYMMFNFGKEGISYTMEDGKPVYTDIIKNNEDGWPVGQAMAKYIMACYNGPFVQSGDYQLQYFNIDEARDAMYTWNDCGSDETTLPTISPTEEESVEYATIINEMNTYVEEMTSKFILGTEDIETGFDKYIETLNQLGLERATEIMNNALERFNNR</sequence>
<evidence type="ECO:0000256" key="2">
    <source>
        <dbReference type="ARBA" id="ARBA00022729"/>
    </source>
</evidence>
<dbReference type="InterPro" id="IPR050490">
    <property type="entry name" value="Bact_solute-bd_prot1"/>
</dbReference>
<dbReference type="RefSeq" id="WP_025489088.1">
    <property type="nucleotide sequence ID" value="NZ_JBKVAZ010000015.1"/>
</dbReference>
<evidence type="ECO:0000256" key="6">
    <source>
        <dbReference type="SAM" id="SignalP"/>
    </source>
</evidence>
<evidence type="ECO:0000256" key="1">
    <source>
        <dbReference type="ARBA" id="ARBA00022475"/>
    </source>
</evidence>
<feature type="signal peptide" evidence="6">
    <location>
        <begin position="1"/>
        <end position="22"/>
    </location>
</feature>
<dbReference type="SUPFAM" id="SSF53850">
    <property type="entry name" value="Periplasmic binding protein-like II"/>
    <property type="match status" value="1"/>
</dbReference>
<proteinExistence type="predicted"/>
<dbReference type="PANTHER" id="PTHR43649">
    <property type="entry name" value="ARABINOSE-BINDING PROTEIN-RELATED"/>
    <property type="match status" value="1"/>
</dbReference>
<keyword evidence="1" id="KW-1003">Cell membrane</keyword>
<feature type="chain" id="PRO_5039166266" evidence="6">
    <location>
        <begin position="23"/>
        <end position="548"/>
    </location>
</feature>
<dbReference type="PROSITE" id="PS51257">
    <property type="entry name" value="PROKAR_LIPOPROTEIN"/>
    <property type="match status" value="1"/>
</dbReference>
<reference evidence="7 8" key="1">
    <citation type="submission" date="2018-08" db="EMBL/GenBank/DDBJ databases">
        <title>A genome reference for cultivated species of the human gut microbiota.</title>
        <authorList>
            <person name="Zou Y."/>
            <person name="Xue W."/>
            <person name="Luo G."/>
        </authorList>
    </citation>
    <scope>NUCLEOTIDE SEQUENCE [LARGE SCALE GENOMIC DNA]</scope>
    <source>
        <strain evidence="7 8">AF26-4BH</strain>
    </source>
</reference>
<dbReference type="Proteomes" id="UP000261166">
    <property type="component" value="Unassembled WGS sequence"/>
</dbReference>
<dbReference type="OrthoDB" id="2491264at2"/>